<proteinExistence type="inferred from homology"/>
<keyword evidence="5" id="KW-0349">Heme</keyword>
<evidence type="ECO:0000256" key="11">
    <source>
        <dbReference type="ARBA" id="ARBA00023136"/>
    </source>
</evidence>
<keyword evidence="9 12" id="KW-1133">Transmembrane helix</keyword>
<evidence type="ECO:0000256" key="4">
    <source>
        <dbReference type="ARBA" id="ARBA00022475"/>
    </source>
</evidence>
<keyword evidence="10" id="KW-0408">Iron</keyword>
<evidence type="ECO:0000256" key="10">
    <source>
        <dbReference type="ARBA" id="ARBA00023004"/>
    </source>
</evidence>
<evidence type="ECO:0000313" key="14">
    <source>
        <dbReference type="Proteomes" id="UP000326061"/>
    </source>
</evidence>
<dbReference type="InterPro" id="IPR003317">
    <property type="entry name" value="Cyt-d_oxidase_su2"/>
</dbReference>
<evidence type="ECO:0000256" key="3">
    <source>
        <dbReference type="ARBA" id="ARBA00022448"/>
    </source>
</evidence>
<dbReference type="GO" id="GO:0070069">
    <property type="term" value="C:cytochrome complex"/>
    <property type="evidence" value="ECO:0007669"/>
    <property type="project" value="TreeGrafter"/>
</dbReference>
<dbReference type="EMBL" id="CP041166">
    <property type="protein sequence ID" value="QFR43828.1"/>
    <property type="molecule type" value="Genomic_DNA"/>
</dbReference>
<comment type="subcellular location">
    <subcellularLocation>
        <location evidence="1">Cell membrane</location>
        <topology evidence="1">Multi-pass membrane protein</topology>
    </subcellularLocation>
</comment>
<sequence>MVGFGDLDLLTLQQYWWFVISLLGGLFVFMMFVQGGQTLIYKLSTNETEKTMLINAIGRKWELGFTTLVLFGGALFAAFPLFYATSFGGAYWVWLAILFCFIIQAVSYEYRSKPDNFLGQKTYEVFLYINGTLGVFLLGVAIATFFSGSEFKIDSNFFSHWQNPLRGLEALFNPMNYLLGFALVFLTKITGAMYFINIINHKEIREKALSSIKINMLLFLLFFLVFIGWIFTKEGFAINENGIVFMQQYKYFYNFLDMPILLTLFIIGIIMVIISVFNTVSFKKTSCIKTGGIGVVLTVTALLTSLGFNNTAYYPSTYDLQSSLTIMNSSGSHYTLMAMSYVSLMVPFVLAYIAYAWYLMDRVKITKEEIESPNAHNY</sequence>
<dbReference type="RefSeq" id="WP_152299889.1">
    <property type="nucleotide sequence ID" value="NZ_CP041166.1"/>
</dbReference>
<dbReference type="NCBIfam" id="TIGR00203">
    <property type="entry name" value="cydB"/>
    <property type="match status" value="1"/>
</dbReference>
<dbReference type="KEGG" id="suln:FJR47_07840"/>
<feature type="transmembrane region" description="Helical" evidence="12">
    <location>
        <begin position="251"/>
        <end position="280"/>
    </location>
</feature>
<reference evidence="14" key="1">
    <citation type="submission" date="2019-06" db="EMBL/GenBank/DDBJ databases">
        <title>Sulfurimonas gotlandica sp. nov., a chemoautotrophic and psychrotolerant epsilonproteobacterium isolated from a pelagic redoxcline, and an emended description of the genus Sulfurimonas.</title>
        <authorList>
            <person name="Wang S."/>
            <person name="Jiang L."/>
            <person name="Shao Z."/>
        </authorList>
    </citation>
    <scope>NUCLEOTIDE SEQUENCE [LARGE SCALE GENOMIC DNA]</scope>
    <source>
        <strain evidence="14">1-1N</strain>
    </source>
</reference>
<dbReference type="Pfam" id="PF02322">
    <property type="entry name" value="Cyt_bd_oxida_II"/>
    <property type="match status" value="1"/>
</dbReference>
<feature type="transmembrane region" description="Helical" evidence="12">
    <location>
        <begin position="127"/>
        <end position="146"/>
    </location>
</feature>
<dbReference type="Proteomes" id="UP000326061">
    <property type="component" value="Chromosome"/>
</dbReference>
<keyword evidence="3" id="KW-0813">Transport</keyword>
<evidence type="ECO:0000256" key="9">
    <source>
        <dbReference type="ARBA" id="ARBA00022989"/>
    </source>
</evidence>
<protein>
    <submittedName>
        <fullName evidence="13">Cytochrome d ubiquinol oxidase subunit II</fullName>
    </submittedName>
</protein>
<feature type="transmembrane region" description="Helical" evidence="12">
    <location>
        <begin position="212"/>
        <end position="231"/>
    </location>
</feature>
<evidence type="ECO:0000313" key="13">
    <source>
        <dbReference type="EMBL" id="QFR43828.1"/>
    </source>
</evidence>
<feature type="transmembrane region" description="Helical" evidence="12">
    <location>
        <begin position="177"/>
        <end position="200"/>
    </location>
</feature>
<evidence type="ECO:0000256" key="6">
    <source>
        <dbReference type="ARBA" id="ARBA00022692"/>
    </source>
</evidence>
<dbReference type="PANTHER" id="PTHR43141:SF5">
    <property type="entry name" value="CYTOCHROME BD-I UBIQUINOL OXIDASE SUBUNIT 2"/>
    <property type="match status" value="1"/>
</dbReference>
<gene>
    <name evidence="13" type="primary">cydB</name>
    <name evidence="13" type="ORF">FJR47_07840</name>
</gene>
<keyword evidence="4" id="KW-1003">Cell membrane</keyword>
<keyword evidence="14" id="KW-1185">Reference proteome</keyword>
<keyword evidence="6 12" id="KW-0812">Transmembrane</keyword>
<evidence type="ECO:0000256" key="5">
    <source>
        <dbReference type="ARBA" id="ARBA00022617"/>
    </source>
</evidence>
<feature type="transmembrane region" description="Helical" evidence="12">
    <location>
        <begin position="334"/>
        <end position="358"/>
    </location>
</feature>
<dbReference type="PANTHER" id="PTHR43141">
    <property type="entry name" value="CYTOCHROME BD2 SUBUNIT II"/>
    <property type="match status" value="1"/>
</dbReference>
<evidence type="ECO:0000256" key="12">
    <source>
        <dbReference type="SAM" id="Phobius"/>
    </source>
</evidence>
<keyword evidence="7" id="KW-0479">Metal-binding</keyword>
<dbReference type="GO" id="GO:0019646">
    <property type="term" value="P:aerobic electron transport chain"/>
    <property type="evidence" value="ECO:0007669"/>
    <property type="project" value="TreeGrafter"/>
</dbReference>
<dbReference type="GO" id="GO:0005886">
    <property type="term" value="C:plasma membrane"/>
    <property type="evidence" value="ECO:0007669"/>
    <property type="project" value="UniProtKB-SubCell"/>
</dbReference>
<evidence type="ECO:0000256" key="8">
    <source>
        <dbReference type="ARBA" id="ARBA00022982"/>
    </source>
</evidence>
<evidence type="ECO:0000256" key="7">
    <source>
        <dbReference type="ARBA" id="ARBA00022723"/>
    </source>
</evidence>
<dbReference type="AlphaFoldDB" id="A0AAJ4A4X1"/>
<feature type="transmembrane region" description="Helical" evidence="12">
    <location>
        <begin position="292"/>
        <end position="314"/>
    </location>
</feature>
<organism evidence="13 14">
    <name type="scientific">Sulfurimonas xiamenensis</name>
    <dbReference type="NCBI Taxonomy" id="2590021"/>
    <lineage>
        <taxon>Bacteria</taxon>
        <taxon>Pseudomonadati</taxon>
        <taxon>Campylobacterota</taxon>
        <taxon>Epsilonproteobacteria</taxon>
        <taxon>Campylobacterales</taxon>
        <taxon>Sulfurimonadaceae</taxon>
        <taxon>Sulfurimonas</taxon>
    </lineage>
</organism>
<dbReference type="GO" id="GO:0046872">
    <property type="term" value="F:metal ion binding"/>
    <property type="evidence" value="ECO:0007669"/>
    <property type="project" value="UniProtKB-KW"/>
</dbReference>
<dbReference type="GO" id="GO:0009055">
    <property type="term" value="F:electron transfer activity"/>
    <property type="evidence" value="ECO:0007669"/>
    <property type="project" value="TreeGrafter"/>
</dbReference>
<evidence type="ECO:0000256" key="1">
    <source>
        <dbReference type="ARBA" id="ARBA00004651"/>
    </source>
</evidence>
<evidence type="ECO:0000256" key="2">
    <source>
        <dbReference type="ARBA" id="ARBA00007543"/>
    </source>
</evidence>
<accession>A0AAJ4A4X1</accession>
<keyword evidence="11 12" id="KW-0472">Membrane</keyword>
<dbReference type="GO" id="GO:0016682">
    <property type="term" value="F:oxidoreductase activity, acting on diphenols and related substances as donors, oxygen as acceptor"/>
    <property type="evidence" value="ECO:0007669"/>
    <property type="project" value="TreeGrafter"/>
</dbReference>
<feature type="transmembrane region" description="Helical" evidence="12">
    <location>
        <begin position="15"/>
        <end position="40"/>
    </location>
</feature>
<comment type="similarity">
    <text evidence="2">Belongs to the cytochrome ubiquinol oxidase subunit 2 family.</text>
</comment>
<name>A0AAJ4A4X1_9BACT</name>
<keyword evidence="8" id="KW-0249">Electron transport</keyword>
<feature type="transmembrane region" description="Helical" evidence="12">
    <location>
        <begin position="89"/>
        <end position="106"/>
    </location>
</feature>
<feature type="transmembrane region" description="Helical" evidence="12">
    <location>
        <begin position="61"/>
        <end position="83"/>
    </location>
</feature>